<dbReference type="EMBL" id="OX459960">
    <property type="protein sequence ID" value="CAI9165680.1"/>
    <property type="molecule type" value="Genomic_DNA"/>
</dbReference>
<reference evidence="1" key="1">
    <citation type="submission" date="2023-04" db="EMBL/GenBank/DDBJ databases">
        <authorList>
            <consortium name="ELIXIR-Norway"/>
        </authorList>
    </citation>
    <scope>NUCLEOTIDE SEQUENCE [LARGE SCALE GENOMIC DNA]</scope>
</reference>
<sequence>MEATSTAMGSEPASLPYPLIPAVCMRRASGGFPRASPSSHLGLEPSPMPHPARLRSCPLVTPCRRPAPGLDLVLPAPAPRWGSPPFPLLGITSPLPPGPLEVHDCVLTLNLSMALVVEGIWRGGHCPSLQP</sequence>
<name>A0ABN8YX08_RANTA</name>
<evidence type="ECO:0000313" key="1">
    <source>
        <dbReference type="EMBL" id="CAI9165680.1"/>
    </source>
</evidence>
<protein>
    <submittedName>
        <fullName evidence="1">Uncharacterized protein</fullName>
    </submittedName>
</protein>
<dbReference type="Proteomes" id="UP001176941">
    <property type="component" value="Chromosome 24"/>
</dbReference>
<accession>A0ABN8YX08</accession>
<gene>
    <name evidence="1" type="ORF">MRATA1EN1_LOCUS14642</name>
</gene>
<keyword evidence="2" id="KW-1185">Reference proteome</keyword>
<organism evidence="1 2">
    <name type="scientific">Rangifer tarandus platyrhynchus</name>
    <name type="common">Svalbard reindeer</name>
    <dbReference type="NCBI Taxonomy" id="3082113"/>
    <lineage>
        <taxon>Eukaryota</taxon>
        <taxon>Metazoa</taxon>
        <taxon>Chordata</taxon>
        <taxon>Craniata</taxon>
        <taxon>Vertebrata</taxon>
        <taxon>Euteleostomi</taxon>
        <taxon>Mammalia</taxon>
        <taxon>Eutheria</taxon>
        <taxon>Laurasiatheria</taxon>
        <taxon>Artiodactyla</taxon>
        <taxon>Ruminantia</taxon>
        <taxon>Pecora</taxon>
        <taxon>Cervidae</taxon>
        <taxon>Odocoileinae</taxon>
        <taxon>Rangifer</taxon>
    </lineage>
</organism>
<evidence type="ECO:0000313" key="2">
    <source>
        <dbReference type="Proteomes" id="UP001176941"/>
    </source>
</evidence>
<proteinExistence type="predicted"/>